<dbReference type="RefSeq" id="WP_259539911.1">
    <property type="nucleotide sequence ID" value="NZ_JANLCJ010000005.1"/>
</dbReference>
<feature type="transmembrane region" description="Helical" evidence="7">
    <location>
        <begin position="150"/>
        <end position="170"/>
    </location>
</feature>
<evidence type="ECO:0000256" key="2">
    <source>
        <dbReference type="ARBA" id="ARBA00010792"/>
    </source>
</evidence>
<feature type="transmembrane region" description="Helical" evidence="7">
    <location>
        <begin position="46"/>
        <end position="76"/>
    </location>
</feature>
<dbReference type="PANTHER" id="PTHR30353:SF0">
    <property type="entry name" value="TRANSMEMBRANE PROTEIN"/>
    <property type="match status" value="1"/>
</dbReference>
<organism evidence="10 11">
    <name type="scientific">Herbiconiux daphne</name>
    <dbReference type="NCBI Taxonomy" id="2970914"/>
    <lineage>
        <taxon>Bacteria</taxon>
        <taxon>Bacillati</taxon>
        <taxon>Actinomycetota</taxon>
        <taxon>Actinomycetes</taxon>
        <taxon>Micrococcales</taxon>
        <taxon>Microbacteriaceae</taxon>
        <taxon>Herbiconiux</taxon>
    </lineage>
</organism>
<dbReference type="EMBL" id="JANLCJ010000005">
    <property type="protein sequence ID" value="MCS5735003.1"/>
    <property type="molecule type" value="Genomic_DNA"/>
</dbReference>
<keyword evidence="11" id="KW-1185">Reference proteome</keyword>
<dbReference type="InterPro" id="IPR032816">
    <property type="entry name" value="VTT_dom"/>
</dbReference>
<evidence type="ECO:0000256" key="7">
    <source>
        <dbReference type="RuleBase" id="RU367016"/>
    </source>
</evidence>
<keyword evidence="3 7" id="KW-1003">Cell membrane</keyword>
<feature type="region of interest" description="Disordered" evidence="8">
    <location>
        <begin position="214"/>
        <end position="238"/>
    </location>
</feature>
<feature type="transmembrane region" description="Helical" evidence="7">
    <location>
        <begin position="182"/>
        <end position="203"/>
    </location>
</feature>
<accession>A0ABT2H537</accession>
<keyword evidence="6 7" id="KW-0472">Membrane</keyword>
<sequence length="238" mass="24873">MAPTDIFNLESTIEGAGAWGLLVVCVIIFAETGLLIGFFLPGDTLLFFAGLLTYTGVIPFPLPVVILCVFAAAFLGDQVGFLIGRRAGPAIFERRDSGFFSRKNVDRTQAFFTRFGGWAVTIARFVGVVRTFAPVAAGVGKMKYTHFIGYNALGAAIWASVIIGLGYALGSIPEVADVVQRYMEWVLIGIVVLTVGSALVAYLRQRAAARREGAADASAGSAASSGAGSGSGSGSSDE</sequence>
<evidence type="ECO:0000256" key="4">
    <source>
        <dbReference type="ARBA" id="ARBA00022692"/>
    </source>
</evidence>
<comment type="similarity">
    <text evidence="2 7">Belongs to the DedA family.</text>
</comment>
<evidence type="ECO:0000256" key="6">
    <source>
        <dbReference type="ARBA" id="ARBA00023136"/>
    </source>
</evidence>
<dbReference type="Pfam" id="PF09335">
    <property type="entry name" value="VTT_dom"/>
    <property type="match status" value="1"/>
</dbReference>
<evidence type="ECO:0000256" key="1">
    <source>
        <dbReference type="ARBA" id="ARBA00004651"/>
    </source>
</evidence>
<keyword evidence="4 7" id="KW-0812">Transmembrane</keyword>
<evidence type="ECO:0000256" key="8">
    <source>
        <dbReference type="SAM" id="MobiDB-lite"/>
    </source>
</evidence>
<keyword evidence="5 7" id="KW-1133">Transmembrane helix</keyword>
<name>A0ABT2H537_9MICO</name>
<comment type="subcellular location">
    <subcellularLocation>
        <location evidence="1 7">Cell membrane</location>
        <topology evidence="1 7">Multi-pass membrane protein</topology>
    </subcellularLocation>
</comment>
<dbReference type="InterPro" id="IPR032818">
    <property type="entry name" value="DedA-like"/>
</dbReference>
<dbReference type="PANTHER" id="PTHR30353">
    <property type="entry name" value="INNER MEMBRANE PROTEIN DEDA-RELATED"/>
    <property type="match status" value="1"/>
</dbReference>
<gene>
    <name evidence="10" type="ORF">N1032_14755</name>
</gene>
<reference evidence="10" key="1">
    <citation type="submission" date="2022-08" db="EMBL/GenBank/DDBJ databases">
        <authorList>
            <person name="Deng Y."/>
            <person name="Han X.-F."/>
            <person name="Zhang Y.-Q."/>
        </authorList>
    </citation>
    <scope>NUCLEOTIDE SEQUENCE</scope>
    <source>
        <strain evidence="10">CPCC 203386</strain>
    </source>
</reference>
<dbReference type="Proteomes" id="UP001165586">
    <property type="component" value="Unassembled WGS sequence"/>
</dbReference>
<feature type="domain" description="VTT" evidence="9">
    <location>
        <begin position="40"/>
        <end position="167"/>
    </location>
</feature>
<proteinExistence type="inferred from homology"/>
<feature type="compositionally biased region" description="Gly residues" evidence="8">
    <location>
        <begin position="227"/>
        <end position="238"/>
    </location>
</feature>
<evidence type="ECO:0000256" key="5">
    <source>
        <dbReference type="ARBA" id="ARBA00022989"/>
    </source>
</evidence>
<evidence type="ECO:0000313" key="10">
    <source>
        <dbReference type="EMBL" id="MCS5735003.1"/>
    </source>
</evidence>
<evidence type="ECO:0000259" key="9">
    <source>
        <dbReference type="Pfam" id="PF09335"/>
    </source>
</evidence>
<evidence type="ECO:0000256" key="3">
    <source>
        <dbReference type="ARBA" id="ARBA00022475"/>
    </source>
</evidence>
<evidence type="ECO:0000313" key="11">
    <source>
        <dbReference type="Proteomes" id="UP001165586"/>
    </source>
</evidence>
<feature type="compositionally biased region" description="Low complexity" evidence="8">
    <location>
        <begin position="215"/>
        <end position="226"/>
    </location>
</feature>
<protein>
    <submittedName>
        <fullName evidence="10">DedA family protein</fullName>
    </submittedName>
</protein>
<feature type="transmembrane region" description="Helical" evidence="7">
    <location>
        <begin position="18"/>
        <end position="40"/>
    </location>
</feature>
<comment type="caution">
    <text evidence="10">The sequence shown here is derived from an EMBL/GenBank/DDBJ whole genome shotgun (WGS) entry which is preliminary data.</text>
</comment>